<dbReference type="EMBL" id="JBCITK010000001">
    <property type="protein sequence ID" value="MEN0642184.1"/>
    <property type="molecule type" value="Genomic_DNA"/>
</dbReference>
<keyword evidence="6" id="KW-1185">Reference proteome</keyword>
<sequence>MATSSRKIKWGILGTGGIAEKFATDLVHAENGELYAAGSRTKEKASSFAEKYSIPHAYGSYDELVQDPEVEAIYVATPHPFHKENVLSALNAGKAVLCEKPMTVNAKELEELVTTAREKNLFLMEAMWSRFLPALIKVREWVNEGKIGEVKVVKAEFGFHIGWDPEGRLLNPALGGGALLDAGIYPVSFASMIFGPNPERLWTTAHIGETGVDEHFSILLDYGDGKTASLHGGVRLHLPNDAFIHGTKGYIHVPQFLFADQATLHVNGEEPEQFKDNRADQGISGYKFEAEEVGRALLEGKKESSVITLDESLNIMRLLDQVRAEWGLTYPFEEK</sequence>
<evidence type="ECO:0000256" key="1">
    <source>
        <dbReference type="ARBA" id="ARBA00010928"/>
    </source>
</evidence>
<comment type="caution">
    <text evidence="5">The sequence shown here is derived from an EMBL/GenBank/DDBJ whole genome shotgun (WGS) entry which is preliminary data.</text>
</comment>
<proteinExistence type="inferred from homology"/>
<dbReference type="PANTHER" id="PTHR22604:SF105">
    <property type="entry name" value="TRANS-1,2-DIHYDROBENZENE-1,2-DIOL DEHYDROGENASE"/>
    <property type="match status" value="1"/>
</dbReference>
<evidence type="ECO:0000259" key="3">
    <source>
        <dbReference type="Pfam" id="PF01408"/>
    </source>
</evidence>
<dbReference type="Gene3D" id="3.30.360.10">
    <property type="entry name" value="Dihydrodipicolinate Reductase, domain 2"/>
    <property type="match status" value="1"/>
</dbReference>
<dbReference type="SUPFAM" id="SSF51735">
    <property type="entry name" value="NAD(P)-binding Rossmann-fold domains"/>
    <property type="match status" value="1"/>
</dbReference>
<comment type="similarity">
    <text evidence="1">Belongs to the Gfo/Idh/MocA family.</text>
</comment>
<accession>A0ABU9VE51</accession>
<dbReference type="InterPro" id="IPR055170">
    <property type="entry name" value="GFO_IDH_MocA-like_dom"/>
</dbReference>
<dbReference type="PANTHER" id="PTHR22604">
    <property type="entry name" value="OXIDOREDUCTASES"/>
    <property type="match status" value="1"/>
</dbReference>
<gene>
    <name evidence="5" type="ORF">MKY91_03260</name>
</gene>
<dbReference type="Proteomes" id="UP001418796">
    <property type="component" value="Unassembled WGS sequence"/>
</dbReference>
<organism evidence="5 6">
    <name type="scientific">Alkalicoccobacillus gibsonii</name>
    <dbReference type="NCBI Taxonomy" id="79881"/>
    <lineage>
        <taxon>Bacteria</taxon>
        <taxon>Bacillati</taxon>
        <taxon>Bacillota</taxon>
        <taxon>Bacilli</taxon>
        <taxon>Bacillales</taxon>
        <taxon>Bacillaceae</taxon>
        <taxon>Alkalicoccobacillus</taxon>
    </lineage>
</organism>
<feature type="domain" description="GFO/IDH/MocA-like oxidoreductase" evidence="4">
    <location>
        <begin position="137"/>
        <end position="251"/>
    </location>
</feature>
<evidence type="ECO:0000313" key="6">
    <source>
        <dbReference type="Proteomes" id="UP001418796"/>
    </source>
</evidence>
<dbReference type="Pfam" id="PF01408">
    <property type="entry name" value="GFO_IDH_MocA"/>
    <property type="match status" value="1"/>
</dbReference>
<protein>
    <submittedName>
        <fullName evidence="5">Gfo/Idh/MocA family oxidoreductase</fullName>
    </submittedName>
</protein>
<dbReference type="Pfam" id="PF22725">
    <property type="entry name" value="GFO_IDH_MocA_C3"/>
    <property type="match status" value="1"/>
</dbReference>
<evidence type="ECO:0000313" key="5">
    <source>
        <dbReference type="EMBL" id="MEN0642184.1"/>
    </source>
</evidence>
<dbReference type="InterPro" id="IPR036291">
    <property type="entry name" value="NAD(P)-bd_dom_sf"/>
</dbReference>
<reference evidence="5 6" key="1">
    <citation type="submission" date="2024-03" db="EMBL/GenBank/DDBJ databases">
        <title>Bacilli Hybrid Assemblies.</title>
        <authorList>
            <person name="Kovac J."/>
        </authorList>
    </citation>
    <scope>NUCLEOTIDE SEQUENCE [LARGE SCALE GENOMIC DNA]</scope>
    <source>
        <strain evidence="5 6">FSL R7-0666</strain>
    </source>
</reference>
<dbReference type="RefSeq" id="WP_343129334.1">
    <property type="nucleotide sequence ID" value="NZ_JBCITK010000001.1"/>
</dbReference>
<dbReference type="InterPro" id="IPR050984">
    <property type="entry name" value="Gfo/Idh/MocA_domain"/>
</dbReference>
<evidence type="ECO:0000256" key="2">
    <source>
        <dbReference type="ARBA" id="ARBA00023002"/>
    </source>
</evidence>
<name>A0ABU9VE51_9BACI</name>
<dbReference type="InterPro" id="IPR000683">
    <property type="entry name" value="Gfo/Idh/MocA-like_OxRdtase_N"/>
</dbReference>
<dbReference type="SUPFAM" id="SSF55347">
    <property type="entry name" value="Glyceraldehyde-3-phosphate dehydrogenase-like, C-terminal domain"/>
    <property type="match status" value="1"/>
</dbReference>
<dbReference type="Gene3D" id="3.40.50.720">
    <property type="entry name" value="NAD(P)-binding Rossmann-like Domain"/>
    <property type="match status" value="1"/>
</dbReference>
<feature type="domain" description="Gfo/Idh/MocA-like oxidoreductase N-terminal" evidence="3">
    <location>
        <begin position="8"/>
        <end position="124"/>
    </location>
</feature>
<keyword evidence="2" id="KW-0560">Oxidoreductase</keyword>
<evidence type="ECO:0000259" key="4">
    <source>
        <dbReference type="Pfam" id="PF22725"/>
    </source>
</evidence>